<dbReference type="EMBL" id="JAMQON010000001">
    <property type="protein sequence ID" value="MDS0258600.1"/>
    <property type="molecule type" value="Genomic_DNA"/>
</dbReference>
<evidence type="ECO:0008006" key="4">
    <source>
        <dbReference type="Google" id="ProtNLM"/>
    </source>
</evidence>
<dbReference type="Proteomes" id="UP001259659">
    <property type="component" value="Unassembled WGS sequence"/>
</dbReference>
<dbReference type="PROSITE" id="PS51257">
    <property type="entry name" value="PROKAR_LIPOPROTEIN"/>
    <property type="match status" value="1"/>
</dbReference>
<accession>A0ABU2F8J6</accession>
<comment type="caution">
    <text evidence="2">The sequence shown here is derived from an EMBL/GenBank/DDBJ whole genome shotgun (WGS) entry which is preliminary data.</text>
</comment>
<evidence type="ECO:0000313" key="2">
    <source>
        <dbReference type="EMBL" id="MDS0258600.1"/>
    </source>
</evidence>
<feature type="region of interest" description="Disordered" evidence="1">
    <location>
        <begin position="20"/>
        <end position="44"/>
    </location>
</feature>
<proteinExistence type="predicted"/>
<dbReference type="RefSeq" id="WP_310918165.1">
    <property type="nucleotide sequence ID" value="NZ_JAMQON010000001.1"/>
</dbReference>
<reference evidence="2 3" key="1">
    <citation type="submission" date="2022-06" db="EMBL/GenBank/DDBJ databases">
        <title>Haloarcula sp. a new haloarchaeum isolate from saline soil.</title>
        <authorList>
            <person name="Strakova D."/>
            <person name="Galisteo C."/>
            <person name="Sanchez-Porro C."/>
            <person name="Ventosa A."/>
        </authorList>
    </citation>
    <scope>NUCLEOTIDE SEQUENCE [LARGE SCALE GENOMIC DNA]</scope>
    <source>
        <strain evidence="2 3">S1CR25-12</strain>
    </source>
</reference>
<evidence type="ECO:0000256" key="1">
    <source>
        <dbReference type="SAM" id="MobiDB-lite"/>
    </source>
</evidence>
<name>A0ABU2F8J6_9EURY</name>
<organism evidence="2 3">
    <name type="scientific">Haloarcula saliterrae</name>
    <dbReference type="NCBI Taxonomy" id="2950534"/>
    <lineage>
        <taxon>Archaea</taxon>
        <taxon>Methanobacteriati</taxon>
        <taxon>Methanobacteriota</taxon>
        <taxon>Stenosarchaea group</taxon>
        <taxon>Halobacteria</taxon>
        <taxon>Halobacteriales</taxon>
        <taxon>Haloarculaceae</taxon>
        <taxon>Haloarcula</taxon>
    </lineage>
</organism>
<evidence type="ECO:0000313" key="3">
    <source>
        <dbReference type="Proteomes" id="UP001259659"/>
    </source>
</evidence>
<protein>
    <recommendedName>
        <fullName evidence="4">Lipoprotein</fullName>
    </recommendedName>
</protein>
<gene>
    <name evidence="2" type="ORF">NDI56_04135</name>
</gene>
<sequence length="213" mass="22653">MRRSRRSLLQSAGVVLSGTTAGCLSTSRRTPQQSPTETTAQPASLKLTAEVVRQSAADAPARVAATLSNDGTGTVRPGFGPTLLFSDSGPDEDLARADPLVLDPDGRGVLRSDPVQSSNDCWRYPEDGIDGVQSSLEYRALAPGDELREAYDIYTAAEASACLPQGRYNHQDNVELPGGSRTATLTLTLTIDERQRLTVSGDASAWTGERTES</sequence>
<feature type="compositionally biased region" description="Polar residues" evidence="1">
    <location>
        <begin position="20"/>
        <end position="42"/>
    </location>
</feature>
<keyword evidence="3" id="KW-1185">Reference proteome</keyword>